<feature type="region of interest" description="Disordered" evidence="1">
    <location>
        <begin position="1"/>
        <end position="32"/>
    </location>
</feature>
<keyword evidence="3" id="KW-1185">Reference proteome</keyword>
<accession>Q7UWR0</accession>
<dbReference type="EnsemblBacteria" id="CAD72302">
    <property type="protein sequence ID" value="CAD72302"/>
    <property type="gene ID" value="RB1859"/>
</dbReference>
<name>Q7UWR0_RHOBA</name>
<protein>
    <submittedName>
        <fullName evidence="2">Uncharacterized protein</fullName>
    </submittedName>
</protein>
<feature type="compositionally biased region" description="Polar residues" evidence="1">
    <location>
        <begin position="22"/>
        <end position="32"/>
    </location>
</feature>
<dbReference type="InParanoid" id="Q7UWR0"/>
<dbReference type="AlphaFoldDB" id="Q7UWR0"/>
<reference evidence="2 3" key="1">
    <citation type="journal article" date="2003" name="Proc. Natl. Acad. Sci. U.S.A.">
        <title>Complete genome sequence of the marine planctomycete Pirellula sp. strain 1.</title>
        <authorList>
            <person name="Gloeckner F.O."/>
            <person name="Kube M."/>
            <person name="Bauer M."/>
            <person name="Teeling H."/>
            <person name="Lombardot T."/>
            <person name="Ludwig W."/>
            <person name="Gade D."/>
            <person name="Beck A."/>
            <person name="Borzym K."/>
            <person name="Heitmann K."/>
            <person name="Rabus R."/>
            <person name="Schlesner H."/>
            <person name="Amann R."/>
            <person name="Reinhardt R."/>
        </authorList>
    </citation>
    <scope>NUCLEOTIDE SEQUENCE [LARGE SCALE GENOMIC DNA]</scope>
    <source>
        <strain evidence="3">DSM 10527 / NCIMB 13988 / SH1</strain>
    </source>
</reference>
<evidence type="ECO:0000313" key="2">
    <source>
        <dbReference type="EMBL" id="CAD72302.1"/>
    </source>
</evidence>
<feature type="compositionally biased region" description="Low complexity" evidence="1">
    <location>
        <begin position="12"/>
        <end position="21"/>
    </location>
</feature>
<organism evidence="2 3">
    <name type="scientific">Rhodopirellula baltica (strain DSM 10527 / NCIMB 13988 / SH1)</name>
    <dbReference type="NCBI Taxonomy" id="243090"/>
    <lineage>
        <taxon>Bacteria</taxon>
        <taxon>Pseudomonadati</taxon>
        <taxon>Planctomycetota</taxon>
        <taxon>Planctomycetia</taxon>
        <taxon>Pirellulales</taxon>
        <taxon>Pirellulaceae</taxon>
        <taxon>Rhodopirellula</taxon>
    </lineage>
</organism>
<gene>
    <name evidence="2" type="ordered locus">RB1859</name>
</gene>
<evidence type="ECO:0000256" key="1">
    <source>
        <dbReference type="SAM" id="MobiDB-lite"/>
    </source>
</evidence>
<dbReference type="STRING" id="243090.RB1859"/>
<proteinExistence type="predicted"/>
<evidence type="ECO:0000313" key="3">
    <source>
        <dbReference type="Proteomes" id="UP000001025"/>
    </source>
</evidence>
<dbReference type="EMBL" id="BX294136">
    <property type="protein sequence ID" value="CAD72302.1"/>
    <property type="molecule type" value="Genomic_DNA"/>
</dbReference>
<dbReference type="HOGENOM" id="CLU_2002088_0_0_0"/>
<dbReference type="KEGG" id="rba:RB1859"/>
<sequence length="124" mass="13528">MSDFASRLDPNSGESGYEESSNVLRFSPKQQSRTVVPNCLRVRDGSIESREANAVNLRSGVWSHDVILRGGTIGGNCSTLVKARACLALFQSIGSSVRYNLTYAVTHAPKQSRPGSTWRRLLDG</sequence>
<dbReference type="Proteomes" id="UP000001025">
    <property type="component" value="Chromosome"/>
</dbReference>